<name>A0A4Q1KWM5_9FLAO</name>
<protein>
    <submittedName>
        <fullName evidence="3">T9SS sorting signal type C domain-containing protein</fullName>
    </submittedName>
</protein>
<dbReference type="InterPro" id="IPR012332">
    <property type="entry name" value="Autotransporter_pectin_lyase_C"/>
</dbReference>
<dbReference type="Pfam" id="PF12951">
    <property type="entry name" value="PATR"/>
    <property type="match status" value="1"/>
</dbReference>
<dbReference type="OrthoDB" id="1652165at2"/>
<dbReference type="NCBIfam" id="NF033708">
    <property type="entry name" value="T9SS_Cterm_ChiA"/>
    <property type="match status" value="1"/>
</dbReference>
<evidence type="ECO:0000256" key="2">
    <source>
        <dbReference type="SAM" id="SignalP"/>
    </source>
</evidence>
<accession>A0A4Q1KWM5</accession>
<dbReference type="Gene3D" id="2.160.20.20">
    <property type="match status" value="1"/>
</dbReference>
<evidence type="ECO:0000313" key="3">
    <source>
        <dbReference type="EMBL" id="RXR34683.1"/>
    </source>
</evidence>
<organism evidence="3 4">
    <name type="scientific">Flavobacterium piscinae</name>
    <dbReference type="NCBI Taxonomy" id="2506424"/>
    <lineage>
        <taxon>Bacteria</taxon>
        <taxon>Pseudomonadati</taxon>
        <taxon>Bacteroidota</taxon>
        <taxon>Flavobacteriia</taxon>
        <taxon>Flavobacteriales</taxon>
        <taxon>Flavobacteriaceae</taxon>
        <taxon>Flavobacterium</taxon>
    </lineage>
</organism>
<evidence type="ECO:0000256" key="1">
    <source>
        <dbReference type="ARBA" id="ARBA00022729"/>
    </source>
</evidence>
<evidence type="ECO:0000313" key="4">
    <source>
        <dbReference type="Proteomes" id="UP000289734"/>
    </source>
</evidence>
<dbReference type="NCBIfam" id="TIGR02601">
    <property type="entry name" value="autotrns_rpt"/>
    <property type="match status" value="1"/>
</dbReference>
<dbReference type="EMBL" id="SBKQ01000002">
    <property type="protein sequence ID" value="RXR34683.1"/>
    <property type="molecule type" value="Genomic_DNA"/>
</dbReference>
<sequence length="874" mass="92753">MKKLLLLFFAISSLAISAQTYTNGCGNWSNVWRNSSGCFGYTGGVGLFSFGATNQGDLNGRFITVDGTIGGTQVTLNPGQKIVMRIDGATASGRTGIVTDGIIGFSLRSTTNLFDGGADLDSRYNNNALTKVEFRGGDGNARYLKSSGLEYANMPDFNTFKAGVTYEIEVISDKEFNLVIGGTRNNIELFAGGGGSIRQIQVRNSGANMDGRFTNLAVSNLPINLTSNTGETFTVTGVMSNNGATENTVNKNGVGTVILTGQNTFTGLTSVNAGTLRLNRTGGATLPSTNNVTVSSGATLRVSTNQTLNNLTLPAGASLTVDTGATLTINGTFTYSGTISGAGTIAYGATGTLIYGLTGSQTTAMEWPSSNGPSSVTINSGSYSLDSTKSLSGDLILSSGTALTVPSSMNITVGDDLINNGGTVTIQNNANLIQNGTTNDNVGDVAVLRNSASLFRLDYTLWSSPVAGQNLLAFSPNTLVNRFYTYDSSTDNYSTIVPSTNNFAEGVGYLIRMPDDHPSATATVWNGSFNGVPNNGDVSVSVTNDTYNAVGNPYPSTIDADDFITANGISEALYFWRKTNNAAASSYATYTLAGGVGTGSNSGDPLGLVPNGVIQVGQGFIVKSTSTTINFDNTMRIGDNNNQFFRSSSEIENNRIRLTATGENGFYSQLLVNYRSEATNAFDAALDGRYINDNENAFYTLLEQEPFTIQARALPFENTDVVPLGFKTTNAGTFSIVLNEKDGVFADNSEIFIKDIDLGIWHNITESPYEFVSESGVFSQRFELVYQDVLSVNEPTVNANHFIVLKENNGVSVRAIHEEISSVTIFDLSGRIIATSQNNASTYLTIPLGSIQSQVLLVQMITQNGTVVSKKLIY</sequence>
<dbReference type="InterPro" id="IPR013425">
    <property type="entry name" value="Autotrns_rpt"/>
</dbReference>
<comment type="caution">
    <text evidence="3">The sequence shown here is derived from an EMBL/GenBank/DDBJ whole genome shotgun (WGS) entry which is preliminary data.</text>
</comment>
<keyword evidence="4" id="KW-1185">Reference proteome</keyword>
<dbReference type="RefSeq" id="WP_129463095.1">
    <property type="nucleotide sequence ID" value="NZ_SBKQ01000002.1"/>
</dbReference>
<dbReference type="AlphaFoldDB" id="A0A4Q1KWM5"/>
<proteinExistence type="predicted"/>
<gene>
    <name evidence="3" type="ORF">EQG68_01895</name>
</gene>
<reference evidence="4" key="1">
    <citation type="submission" date="2019-01" db="EMBL/GenBank/DDBJ databases">
        <title>Cytophagaceae bacterium strain CAR-16.</title>
        <authorList>
            <person name="Chen W.-M."/>
        </authorList>
    </citation>
    <scope>NUCLEOTIDE SEQUENCE [LARGE SCALE GENOMIC DNA]</scope>
    <source>
        <strain evidence="4">ICH-30</strain>
    </source>
</reference>
<keyword evidence="1 2" id="KW-0732">Signal</keyword>
<feature type="chain" id="PRO_5020850351" evidence="2">
    <location>
        <begin position="19"/>
        <end position="874"/>
    </location>
</feature>
<dbReference type="Proteomes" id="UP000289734">
    <property type="component" value="Unassembled WGS sequence"/>
</dbReference>
<feature type="signal peptide" evidence="2">
    <location>
        <begin position="1"/>
        <end position="18"/>
    </location>
</feature>